<keyword evidence="4" id="KW-1185">Reference proteome</keyword>
<feature type="region of interest" description="Disordered" evidence="1">
    <location>
        <begin position="1"/>
        <end position="98"/>
    </location>
</feature>
<comment type="caution">
    <text evidence="3">The sequence shown here is derived from an EMBL/GenBank/DDBJ whole genome shotgun (WGS) entry which is preliminary data.</text>
</comment>
<feature type="region of interest" description="Disordered" evidence="1">
    <location>
        <begin position="138"/>
        <end position="296"/>
    </location>
</feature>
<protein>
    <recommendedName>
        <fullName evidence="2">Myb-like domain-containing protein</fullName>
    </recommendedName>
</protein>
<feature type="compositionally biased region" description="Basic and acidic residues" evidence="1">
    <location>
        <begin position="215"/>
        <end position="226"/>
    </location>
</feature>
<evidence type="ECO:0000313" key="4">
    <source>
        <dbReference type="Proteomes" id="UP001177140"/>
    </source>
</evidence>
<dbReference type="InterPro" id="IPR001005">
    <property type="entry name" value="SANT/Myb"/>
</dbReference>
<feature type="compositionally biased region" description="Basic and acidic residues" evidence="1">
    <location>
        <begin position="192"/>
        <end position="206"/>
    </location>
</feature>
<dbReference type="EMBL" id="JAJJMA010167000">
    <property type="protein sequence ID" value="MCL7036352.1"/>
    <property type="molecule type" value="Genomic_DNA"/>
</dbReference>
<dbReference type="PANTHER" id="PTHR14000:SF17">
    <property type="entry name" value="MYB-LIKE DOMAIN-CONTAINING PROTEIN"/>
    <property type="match status" value="1"/>
</dbReference>
<feature type="domain" description="Myb-like" evidence="2">
    <location>
        <begin position="423"/>
        <end position="468"/>
    </location>
</feature>
<feature type="compositionally biased region" description="Low complexity" evidence="1">
    <location>
        <begin position="50"/>
        <end position="63"/>
    </location>
</feature>
<feature type="compositionally biased region" description="Polar residues" evidence="1">
    <location>
        <begin position="275"/>
        <end position="285"/>
    </location>
</feature>
<dbReference type="InterPro" id="IPR009057">
    <property type="entry name" value="Homeodomain-like_sf"/>
</dbReference>
<proteinExistence type="predicted"/>
<sequence>MQKRTSFTSENPESRIRKSPRLFQRNISPNQESKPSNFQVCTSSSKKSHLISSSISSSVSSKVNFKKTQKTVNPRNLTKDSVKLVDGSSKSDNGLRKSRRFADKEVSVVDNKKRDLGEIKNRSRVLGEIELGVNLMEEGEEKEKGNGNMGVGEMRQKRKSTRGGKENLDSRKLQKRNDGTCLRSPFSSSENINKKTGSEESNEKKLVKSTKLRTKRVEKVEEDQSIRRSSRFSNAENMPVLAESSEKIEKKKSIKSAKSRTERVEKVQGNRRSSRISSLDVSAGSSERMVKSAGTERVEKVQGTARISNFEIVHVYASSECSDGDEISPAVMPNVLREKKLERKLVKSVKSRTERVEEVQGLRQSSRVTNLESTRVYVSNECSDTDVSPAVMRNVESKEKRIVMDGRVKEKNPAEEKSDVHGWTKDQDVALQRAYFAAKPAPNFWKKVSKMVPGKTAQECFDKIHSDLVTPPQAQPRSRAKKTISSPLSHFSLSGSKLLEPSLNVRWPKDKKQRKLRAQKTLRHLVQKRSMVDQGYEADLFSVLEPIMSAPIQDFSQTELLSTPETKSNKKGCIQECQENSSIRKKPLSRFRNSCETALVSPPVLKQVKNKALHEKFIDRLHSRDARRTAGPRKCSVAIQDRKESTANKMDDITVARNALVFEANDMINKFQEAQANIVSDYDDSQDGDTCDSEDDEDC</sequence>
<dbReference type="AlphaFoldDB" id="A0AA41SB96"/>
<evidence type="ECO:0000313" key="3">
    <source>
        <dbReference type="EMBL" id="MCL7036352.1"/>
    </source>
</evidence>
<gene>
    <name evidence="3" type="ORF">MKW94_024656</name>
</gene>
<dbReference type="PROSITE" id="PS50090">
    <property type="entry name" value="MYB_LIKE"/>
    <property type="match status" value="1"/>
</dbReference>
<feature type="compositionally biased region" description="Polar residues" evidence="1">
    <location>
        <begin position="25"/>
        <end position="42"/>
    </location>
</feature>
<organism evidence="3 4">
    <name type="scientific">Papaver nudicaule</name>
    <name type="common">Iceland poppy</name>
    <dbReference type="NCBI Taxonomy" id="74823"/>
    <lineage>
        <taxon>Eukaryota</taxon>
        <taxon>Viridiplantae</taxon>
        <taxon>Streptophyta</taxon>
        <taxon>Embryophyta</taxon>
        <taxon>Tracheophyta</taxon>
        <taxon>Spermatophyta</taxon>
        <taxon>Magnoliopsida</taxon>
        <taxon>Ranunculales</taxon>
        <taxon>Papaveraceae</taxon>
        <taxon>Papaveroideae</taxon>
        <taxon>Papaver</taxon>
    </lineage>
</organism>
<accession>A0AA41SB96</accession>
<feature type="compositionally biased region" description="Basic and acidic residues" evidence="1">
    <location>
        <begin position="163"/>
        <end position="178"/>
    </location>
</feature>
<feature type="compositionally biased region" description="Acidic residues" evidence="1">
    <location>
        <begin position="681"/>
        <end position="699"/>
    </location>
</feature>
<dbReference type="CDD" id="cd00167">
    <property type="entry name" value="SANT"/>
    <property type="match status" value="1"/>
</dbReference>
<feature type="compositionally biased region" description="Polar residues" evidence="1">
    <location>
        <begin position="1"/>
        <end position="11"/>
    </location>
</feature>
<dbReference type="Proteomes" id="UP001177140">
    <property type="component" value="Unassembled WGS sequence"/>
</dbReference>
<evidence type="ECO:0000259" key="2">
    <source>
        <dbReference type="PROSITE" id="PS50090"/>
    </source>
</evidence>
<dbReference type="Gene3D" id="1.10.10.60">
    <property type="entry name" value="Homeodomain-like"/>
    <property type="match status" value="1"/>
</dbReference>
<dbReference type="SUPFAM" id="SSF46689">
    <property type="entry name" value="Homeodomain-like"/>
    <property type="match status" value="1"/>
</dbReference>
<evidence type="ECO:0000256" key="1">
    <source>
        <dbReference type="SAM" id="MobiDB-lite"/>
    </source>
</evidence>
<reference evidence="3" key="1">
    <citation type="submission" date="2022-03" db="EMBL/GenBank/DDBJ databases">
        <title>A functionally conserved STORR gene fusion in Papaver species that diverged 16.8 million years ago.</title>
        <authorList>
            <person name="Catania T."/>
        </authorList>
    </citation>
    <scope>NUCLEOTIDE SEQUENCE</scope>
    <source>
        <strain evidence="3">S-191538</strain>
    </source>
</reference>
<name>A0AA41SB96_PAPNU</name>
<feature type="compositionally biased region" description="Basic and acidic residues" evidence="1">
    <location>
        <begin position="259"/>
        <end position="268"/>
    </location>
</feature>
<feature type="region of interest" description="Disordered" evidence="1">
    <location>
        <begin position="679"/>
        <end position="699"/>
    </location>
</feature>
<dbReference type="PANTHER" id="PTHR14000">
    <property type="entry name" value="FINGER CCCH DOMAIN PROTEIN, PUTATIVE (DUF3755)-RELATED"/>
    <property type="match status" value="1"/>
</dbReference>